<dbReference type="EMBL" id="BARW01013707">
    <property type="protein sequence ID" value="GAI82791.1"/>
    <property type="molecule type" value="Genomic_DNA"/>
</dbReference>
<sequence>MRLEILREGIEDYEYLILLEKAIEKAGRKQKDLVVQARKLLQFPGEMFTDGKTYNKDPQYLLLYRKEIAGLLNEFYKE</sequence>
<evidence type="ECO:0000313" key="1">
    <source>
        <dbReference type="EMBL" id="GAI82791.1"/>
    </source>
</evidence>
<dbReference type="AlphaFoldDB" id="X1SUG4"/>
<reference evidence="1" key="1">
    <citation type="journal article" date="2014" name="Front. Microbiol.">
        <title>High frequency of phylogenetically diverse reductive dehalogenase-homologous genes in deep subseafloor sedimentary metagenomes.</title>
        <authorList>
            <person name="Kawai M."/>
            <person name="Futagami T."/>
            <person name="Toyoda A."/>
            <person name="Takaki Y."/>
            <person name="Nishi S."/>
            <person name="Hori S."/>
            <person name="Arai W."/>
            <person name="Tsubouchi T."/>
            <person name="Morono Y."/>
            <person name="Uchiyama I."/>
            <person name="Ito T."/>
            <person name="Fujiyama A."/>
            <person name="Inagaki F."/>
            <person name="Takami H."/>
        </authorList>
    </citation>
    <scope>NUCLEOTIDE SEQUENCE</scope>
    <source>
        <strain evidence="1">Expedition CK06-06</strain>
    </source>
</reference>
<accession>X1SUG4</accession>
<protein>
    <submittedName>
        <fullName evidence="1">Uncharacterized protein</fullName>
    </submittedName>
</protein>
<comment type="caution">
    <text evidence="1">The sequence shown here is derived from an EMBL/GenBank/DDBJ whole genome shotgun (WGS) entry which is preliminary data.</text>
</comment>
<gene>
    <name evidence="1" type="ORF">S12H4_24919</name>
</gene>
<name>X1SUG4_9ZZZZ</name>
<organism evidence="1">
    <name type="scientific">marine sediment metagenome</name>
    <dbReference type="NCBI Taxonomy" id="412755"/>
    <lineage>
        <taxon>unclassified sequences</taxon>
        <taxon>metagenomes</taxon>
        <taxon>ecological metagenomes</taxon>
    </lineage>
</organism>
<proteinExistence type="predicted"/>